<evidence type="ECO:0000259" key="1">
    <source>
        <dbReference type="Pfam" id="PF09414"/>
    </source>
</evidence>
<dbReference type="EMBL" id="FZLN01000002">
    <property type="protein sequence ID" value="SNQ29464.1"/>
    <property type="molecule type" value="Genomic_DNA"/>
</dbReference>
<dbReference type="GO" id="GO:0016874">
    <property type="term" value="F:ligase activity"/>
    <property type="evidence" value="ECO:0007669"/>
    <property type="project" value="UniProtKB-KW"/>
</dbReference>
<dbReference type="AlphaFoldDB" id="A0A217EGI9"/>
<dbReference type="PANTHER" id="PTHR43883">
    <property type="entry name" value="SLR0207 PROTEIN"/>
    <property type="match status" value="1"/>
</dbReference>
<dbReference type="Proteomes" id="UP000243463">
    <property type="component" value="Unassembled WGS sequence"/>
</dbReference>
<dbReference type="InterPro" id="IPR052732">
    <property type="entry name" value="Cell-binding_unc_protein"/>
</dbReference>
<dbReference type="PANTHER" id="PTHR43883:SF1">
    <property type="entry name" value="GLUCONOKINASE"/>
    <property type="match status" value="1"/>
</dbReference>
<keyword evidence="3" id="KW-1185">Reference proteome</keyword>
<dbReference type="Pfam" id="PF09414">
    <property type="entry name" value="RNA_ligase"/>
    <property type="match status" value="1"/>
</dbReference>
<feature type="domain" description="RNA ligase" evidence="1">
    <location>
        <begin position="42"/>
        <end position="195"/>
    </location>
</feature>
<dbReference type="SUPFAM" id="SSF56091">
    <property type="entry name" value="DNA ligase/mRNA capping enzyme, catalytic domain"/>
    <property type="match status" value="1"/>
</dbReference>
<keyword evidence="2" id="KW-0436">Ligase</keyword>
<protein>
    <submittedName>
        <fullName evidence="2">RNA ligase</fullName>
    </submittedName>
</protein>
<dbReference type="Gene3D" id="3.30.470.30">
    <property type="entry name" value="DNA ligase/mRNA capping enzyme"/>
    <property type="match status" value="1"/>
</dbReference>
<sequence>MIVSKKYKYPRTRHMPFSPGATSDDKMLTEQQFNSYFLNTDILVTEKLDGECSTLARNYMHARSLDSNYHPTRDWLKRFHAEIAHNIPDGWRICGENMFATHSISYDNLASYFYGFSIWDENNICLDVKTTKDWFDLLGITHVPIIKQLNIGTGLSTILNEISNQVVKAGQEGIVIRNINAFHYDDFAQNVAKYVRANHVQSSTHWMHAAIKMNHLKQSDES</sequence>
<dbReference type="InterPro" id="IPR021122">
    <property type="entry name" value="RNA_ligase_dom_REL/Rnl2"/>
</dbReference>
<name>A0A217EGI9_9GAMM</name>
<reference evidence="3" key="1">
    <citation type="submission" date="2017-06" db="EMBL/GenBank/DDBJ databases">
        <authorList>
            <person name="Varghese N."/>
            <person name="Submissions S."/>
        </authorList>
    </citation>
    <scope>NUCLEOTIDE SEQUENCE [LARGE SCALE GENOMIC DNA]</scope>
    <source>
        <strain evidence="3">ANC 5114</strain>
    </source>
</reference>
<accession>A0A217EGI9</accession>
<organism evidence="2 3">
    <name type="scientific">Acinetobacter apis</name>
    <dbReference type="NCBI Taxonomy" id="1229165"/>
    <lineage>
        <taxon>Bacteria</taxon>
        <taxon>Pseudomonadati</taxon>
        <taxon>Pseudomonadota</taxon>
        <taxon>Gammaproteobacteria</taxon>
        <taxon>Moraxellales</taxon>
        <taxon>Moraxellaceae</taxon>
        <taxon>Acinetobacter</taxon>
    </lineage>
</organism>
<evidence type="ECO:0000313" key="3">
    <source>
        <dbReference type="Proteomes" id="UP000243463"/>
    </source>
</evidence>
<gene>
    <name evidence="2" type="ORF">SAMN05444584_1418</name>
</gene>
<evidence type="ECO:0000313" key="2">
    <source>
        <dbReference type="EMBL" id="SNQ29464.1"/>
    </source>
</evidence>
<proteinExistence type="predicted"/>